<evidence type="ECO:0000313" key="3">
    <source>
        <dbReference type="Proteomes" id="UP000634136"/>
    </source>
</evidence>
<accession>A0A834U048</accession>
<protein>
    <submittedName>
        <fullName evidence="2">Uncharacterized protein</fullName>
    </submittedName>
</protein>
<sequence>MPHIVKNHQTEKSSKKEREREEKDKDETKEEEDLPNIRPHNYHTILPNNKKEELYTKEGEEISMDAKAKKL</sequence>
<evidence type="ECO:0000313" key="2">
    <source>
        <dbReference type="EMBL" id="KAF7827039.1"/>
    </source>
</evidence>
<dbReference type="EMBL" id="JAAIUW010000006">
    <property type="protein sequence ID" value="KAF7827039.1"/>
    <property type="molecule type" value="Genomic_DNA"/>
</dbReference>
<name>A0A834U048_9FABA</name>
<proteinExistence type="predicted"/>
<reference evidence="2" key="1">
    <citation type="submission" date="2020-09" db="EMBL/GenBank/DDBJ databases">
        <title>Genome-Enabled Discovery of Anthraquinone Biosynthesis in Senna tora.</title>
        <authorList>
            <person name="Kang S.-H."/>
            <person name="Pandey R.P."/>
            <person name="Lee C.-M."/>
            <person name="Sim J.-S."/>
            <person name="Jeong J.-T."/>
            <person name="Choi B.-S."/>
            <person name="Jung M."/>
            <person name="Ginzburg D."/>
            <person name="Zhao K."/>
            <person name="Won S.Y."/>
            <person name="Oh T.-J."/>
            <person name="Yu Y."/>
            <person name="Kim N.-H."/>
            <person name="Lee O.R."/>
            <person name="Lee T.-H."/>
            <person name="Bashyal P."/>
            <person name="Kim T.-S."/>
            <person name="Lee W.-H."/>
            <person name="Kawkins C."/>
            <person name="Kim C.-K."/>
            <person name="Kim J.S."/>
            <person name="Ahn B.O."/>
            <person name="Rhee S.Y."/>
            <person name="Sohng J.K."/>
        </authorList>
    </citation>
    <scope>NUCLEOTIDE SEQUENCE</scope>
    <source>
        <tissue evidence="2">Leaf</tissue>
    </source>
</reference>
<organism evidence="2 3">
    <name type="scientific">Senna tora</name>
    <dbReference type="NCBI Taxonomy" id="362788"/>
    <lineage>
        <taxon>Eukaryota</taxon>
        <taxon>Viridiplantae</taxon>
        <taxon>Streptophyta</taxon>
        <taxon>Embryophyta</taxon>
        <taxon>Tracheophyta</taxon>
        <taxon>Spermatophyta</taxon>
        <taxon>Magnoliopsida</taxon>
        <taxon>eudicotyledons</taxon>
        <taxon>Gunneridae</taxon>
        <taxon>Pentapetalae</taxon>
        <taxon>rosids</taxon>
        <taxon>fabids</taxon>
        <taxon>Fabales</taxon>
        <taxon>Fabaceae</taxon>
        <taxon>Caesalpinioideae</taxon>
        <taxon>Cassia clade</taxon>
        <taxon>Senna</taxon>
    </lineage>
</organism>
<feature type="region of interest" description="Disordered" evidence="1">
    <location>
        <begin position="1"/>
        <end position="51"/>
    </location>
</feature>
<gene>
    <name evidence="2" type="ORF">G2W53_018203</name>
</gene>
<feature type="compositionally biased region" description="Basic and acidic residues" evidence="1">
    <location>
        <begin position="8"/>
        <end position="28"/>
    </location>
</feature>
<comment type="caution">
    <text evidence="2">The sequence shown here is derived from an EMBL/GenBank/DDBJ whole genome shotgun (WGS) entry which is preliminary data.</text>
</comment>
<dbReference type="Proteomes" id="UP000634136">
    <property type="component" value="Unassembled WGS sequence"/>
</dbReference>
<keyword evidence="3" id="KW-1185">Reference proteome</keyword>
<evidence type="ECO:0000256" key="1">
    <source>
        <dbReference type="SAM" id="MobiDB-lite"/>
    </source>
</evidence>
<dbReference type="AlphaFoldDB" id="A0A834U048"/>